<keyword evidence="6" id="KW-1185">Reference proteome</keyword>
<dbReference type="InterPro" id="IPR003961">
    <property type="entry name" value="FN3_dom"/>
</dbReference>
<evidence type="ECO:0000256" key="3">
    <source>
        <dbReference type="SAM" id="SignalP"/>
    </source>
</evidence>
<dbReference type="EMBL" id="AGNL01022974">
    <property type="protein sequence ID" value="EJK59397.1"/>
    <property type="molecule type" value="Genomic_DNA"/>
</dbReference>
<keyword evidence="3" id="KW-0732">Signal</keyword>
<feature type="region of interest" description="Disordered" evidence="2">
    <location>
        <begin position="1542"/>
        <end position="1562"/>
    </location>
</feature>
<evidence type="ECO:0000256" key="1">
    <source>
        <dbReference type="ARBA" id="ARBA00022737"/>
    </source>
</evidence>
<evidence type="ECO:0000313" key="5">
    <source>
        <dbReference type="EMBL" id="EJK59397.1"/>
    </source>
</evidence>
<dbReference type="SUPFAM" id="SSF49265">
    <property type="entry name" value="Fibronectin type III"/>
    <property type="match status" value="3"/>
</dbReference>
<dbReference type="eggNOG" id="KOG0613">
    <property type="taxonomic scope" value="Eukaryota"/>
</dbReference>
<dbReference type="PROSITE" id="PS50853">
    <property type="entry name" value="FN3"/>
    <property type="match status" value="3"/>
</dbReference>
<reference evidence="5 6" key="1">
    <citation type="journal article" date="2012" name="Genome Biol.">
        <title>Genome and low-iron response of an oceanic diatom adapted to chronic iron limitation.</title>
        <authorList>
            <person name="Lommer M."/>
            <person name="Specht M."/>
            <person name="Roy A.S."/>
            <person name="Kraemer L."/>
            <person name="Andreson R."/>
            <person name="Gutowska M.A."/>
            <person name="Wolf J."/>
            <person name="Bergner S.V."/>
            <person name="Schilhabel M.B."/>
            <person name="Klostermeier U.C."/>
            <person name="Beiko R.G."/>
            <person name="Rosenstiel P."/>
            <person name="Hippler M."/>
            <person name="Laroche J."/>
        </authorList>
    </citation>
    <scope>NUCLEOTIDE SEQUENCE [LARGE SCALE GENOMIC DNA]</scope>
    <source>
        <strain evidence="5 6">CCMP1005</strain>
    </source>
</reference>
<feature type="domain" description="Fibronectin type-III" evidence="4">
    <location>
        <begin position="1764"/>
        <end position="1868"/>
    </location>
</feature>
<feature type="signal peptide" evidence="3">
    <location>
        <begin position="1"/>
        <end position="17"/>
    </location>
</feature>
<gene>
    <name evidence="5" type="ORF">THAOC_20388</name>
</gene>
<evidence type="ECO:0000313" key="6">
    <source>
        <dbReference type="Proteomes" id="UP000266841"/>
    </source>
</evidence>
<feature type="domain" description="Fibronectin type-III" evidence="4">
    <location>
        <begin position="1552"/>
        <end position="1650"/>
    </location>
</feature>
<dbReference type="PANTHER" id="PTHR13817">
    <property type="entry name" value="TITIN"/>
    <property type="match status" value="1"/>
</dbReference>
<organism evidence="5 6">
    <name type="scientific">Thalassiosira oceanica</name>
    <name type="common">Marine diatom</name>
    <dbReference type="NCBI Taxonomy" id="159749"/>
    <lineage>
        <taxon>Eukaryota</taxon>
        <taxon>Sar</taxon>
        <taxon>Stramenopiles</taxon>
        <taxon>Ochrophyta</taxon>
        <taxon>Bacillariophyta</taxon>
        <taxon>Coscinodiscophyceae</taxon>
        <taxon>Thalassiosirophycidae</taxon>
        <taxon>Thalassiosirales</taxon>
        <taxon>Thalassiosiraceae</taxon>
        <taxon>Thalassiosira</taxon>
    </lineage>
</organism>
<sequence length="2030" mass="214678">MIFLLFLLRALGGSASASLPGPPTFASLEVVGSNALRTKWSAPILDGGDPVTSYLVEWDKEAGIPETQAGNTLCRIEITQNLNTNEIQSIRTSAPDINEIQAITTTATPQPEVQAITVSPILGDVTVDGSYSFAVSLDTISSGGSLQYSGQISAGAAADGTRTSVAHILENMANLADRPVVERSTINPDGGHTYFVTFPVSMGDVPEMEVFMTDLPVSIATVQEGNELLGSFRLEFGDELTADIPFDASSAILQSRLEELESVGAVSVSRSLADDQGGFTWHVEFLVGEGNLPSIVAHGDGLRTSNNAAGGAALSVITERDGSYIAGEFTLSFRGVETNPISSDAAASELKDELESLPSIARVDVVRSPLDAVGGCTFQVSFLEDGQRIHRGDMPMFEVKSYLTGTPGETNPSISVEETRKGTEREVQMIRVDAGSDPGVVDPTSTFRIAFGGAVTGDIPALPLGGSTCLGSKKAKQIITTSTADTSGVGGDDSVSHLTTFALLYEGHATGSLIANGVSCEDTAHDIQAELMKLPPLYEVDVSGERSDAGDEGCVWVVTFLSVMGNPEIMKVQAWNSGEYAGPAQAVTVGDEYSIIRDTVAITQPENFKGDDNLIQAELSKLPIGEVTVSPANATPDSSGQCAWLVTFETKAGDVPPLEVSGSGGSSSDFSTIADLHAGNTVTVIDDEVRGTSFPVSGDFRLEYDGQLTGYLPHDASAELLRSAIHALPNTGHVDVVRIGPDVNDAFAWDVTFVDDLGPLPLLRTDDLDLQGTVVSMSVTKKIEGALPPFDPGQSEDYGSMSVSDDGAEMSALISGLKQGIPYYVRISALNAHGMSPAVMPYRPVHVPSPLQPAPPDKVEIVSEDSTTLSVSIQAPFHDGGEPVTSMRVETSTVPFAQERQRISLTCSPEPEIQLISTSAADIAEIQYLVLDSSYSGNGVMEEIQRVECDATGGTFGLQFGGETAYIAHDADAVDIKDSLESLSSIDTVEITLNGGTVSACQPFQGSSSGDFSVTFTSTFGFTGDLPLMTTERTGLEGARLVTVSTVVDGDAPLGGSLRLSFRGAVSESIDVSSDAQDLVVAIDSSLEALDTIQQDGIVVSSVSLPGGGHEKIFKVEFIGSGLGGDVESLVVAPTTQILGSSAAAFVLSDGESYTARNEVDTVTSQVGNELSGSFRLRLRGHTTGAIPFNSSIDLMKERLEELPNIGRVRVERTGPSQESEYNWAVTFESNPGYFPPSTRDVDLLEGVSSLETSVPTDNSGAISISSTREGDDRLFGTFELSYNDGSAVATTRPLESFISAEDLKAELERLPTVGQVAVTRSQSLVGYEWTVEFESCSETICNEGDLLLLEATDIDLQGCGGPALDVAELIPGSGAESYDEVVFDGQYPAHHIIENLVMGNSYFVQVKLRNSQGYGLRRLSTPLHATPQINPPGPPPPVVLVDSTSTSITVRWRKPTVNGGGEVSGYELYIEEGGNSMLVYDGAGRPDATEFTVRTNNIGQHSQILETGRQYSFKVRAINNCDTVDFSKSCFGEFSRGQAFTVREPRPPFPPPMPTRGASTRVTSPTEASIAVSWSPPVDNGGSPITGYILYMRDKDGTTTNHPVSDETTFLEVDSLNPGELYNFHLVAVNALGKSGNSPVLSILAAHHPGLSLSGYPEFSNLEYRPTIKDVQQDRVSVKWSPLPSEITGGSHVTGFKLYMYEANYPLARVDADPINQEVQHLVISSKESVSGTFTVSFLGSETPDIPVDATPIDIKIALENLPSINIVRVHEITDGWAVTFLSEAGDLPLMEPTSGRLSGNAKIVARESIKGDAASIVYDGSQNPGRRHVEVVDLTPNTGYAFKVAPVNAVGEGLLSAASIVTVARAGASSTETTASGGALTKGIAGSIQATTNASGNLCNATSDEFEFALRSLGTGDVHVTRQAAVASSGLAGYEWKVTFQSFTGDVPSLTVDKSRVGNGRGAKGGSEYVTEFLKGHANEFTIEPKSHSGKPVTSASTFVEAGPPEWEWLYVGEAQVDHLSNVLTMLG</sequence>
<dbReference type="Gene3D" id="2.60.40.10">
    <property type="entry name" value="Immunoglobulins"/>
    <property type="match status" value="4"/>
</dbReference>
<comment type="caution">
    <text evidence="5">The sequence shown here is derived from an EMBL/GenBank/DDBJ whole genome shotgun (WGS) entry which is preliminary data.</text>
</comment>
<proteinExistence type="predicted"/>
<evidence type="ECO:0000259" key="4">
    <source>
        <dbReference type="PROSITE" id="PS50853"/>
    </source>
</evidence>
<feature type="domain" description="Fibronectin type-III" evidence="4">
    <location>
        <begin position="1435"/>
        <end position="1546"/>
    </location>
</feature>
<dbReference type="PANTHER" id="PTHR13817:SF151">
    <property type="entry name" value="TITIN"/>
    <property type="match status" value="1"/>
</dbReference>
<protein>
    <recommendedName>
        <fullName evidence="4">Fibronectin type-III domain-containing protein</fullName>
    </recommendedName>
</protein>
<dbReference type="InterPro" id="IPR050964">
    <property type="entry name" value="Striated_Muscle_Regulatory"/>
</dbReference>
<evidence type="ECO:0000256" key="2">
    <source>
        <dbReference type="SAM" id="MobiDB-lite"/>
    </source>
</evidence>
<dbReference type="Proteomes" id="UP000266841">
    <property type="component" value="Unassembled WGS sequence"/>
</dbReference>
<dbReference type="InterPro" id="IPR036116">
    <property type="entry name" value="FN3_sf"/>
</dbReference>
<accession>K0SLM2</accession>
<dbReference type="OrthoDB" id="66330at2759"/>
<dbReference type="Pfam" id="PF00041">
    <property type="entry name" value="fn3"/>
    <property type="match status" value="2"/>
</dbReference>
<feature type="chain" id="PRO_5003837212" description="Fibronectin type-III domain-containing protein" evidence="3">
    <location>
        <begin position="18"/>
        <end position="2030"/>
    </location>
</feature>
<dbReference type="OMA" id="GHANEFT"/>
<dbReference type="CDD" id="cd00063">
    <property type="entry name" value="FN3"/>
    <property type="match status" value="3"/>
</dbReference>
<keyword evidence="1" id="KW-0677">Repeat</keyword>
<name>K0SLM2_THAOC</name>
<dbReference type="InterPro" id="IPR013783">
    <property type="entry name" value="Ig-like_fold"/>
</dbReference>
<dbReference type="SMART" id="SM00060">
    <property type="entry name" value="FN3"/>
    <property type="match status" value="6"/>
</dbReference>